<evidence type="ECO:0000313" key="2">
    <source>
        <dbReference type="Proteomes" id="UP000287401"/>
    </source>
</evidence>
<evidence type="ECO:0000313" key="1">
    <source>
        <dbReference type="EMBL" id="RSU50598.1"/>
    </source>
</evidence>
<dbReference type="AlphaFoldDB" id="A0A430BIU5"/>
<accession>A0A430BIU5</accession>
<sequence>MRNAFHKANDQFEDGVGESPDIQWAAMLAKAPKPPALGTAQQVENGKLRDCNAALIELLGKVQDEMQSNMSMSEVFYIREMIADGIAAAEIGKAVP</sequence>
<comment type="caution">
    <text evidence="1">The sequence shown here is derived from an EMBL/GenBank/DDBJ whole genome shotgun (WGS) entry which is preliminary data.</text>
</comment>
<dbReference type="EMBL" id="QRAL01000039">
    <property type="protein sequence ID" value="RSU50598.1"/>
    <property type="molecule type" value="Genomic_DNA"/>
</dbReference>
<gene>
    <name evidence="1" type="ORF">DAH51_22490</name>
</gene>
<organism evidence="1 2">
    <name type="scientific">Sphingobium yanoikuyae</name>
    <name type="common">Sphingomonas yanoikuyae</name>
    <dbReference type="NCBI Taxonomy" id="13690"/>
    <lineage>
        <taxon>Bacteria</taxon>
        <taxon>Pseudomonadati</taxon>
        <taxon>Pseudomonadota</taxon>
        <taxon>Alphaproteobacteria</taxon>
        <taxon>Sphingomonadales</taxon>
        <taxon>Sphingomonadaceae</taxon>
        <taxon>Sphingobium</taxon>
    </lineage>
</organism>
<name>A0A430BIU5_SPHYA</name>
<dbReference type="Proteomes" id="UP000287401">
    <property type="component" value="Unassembled WGS sequence"/>
</dbReference>
<protein>
    <submittedName>
        <fullName evidence="1">Uncharacterized protein</fullName>
    </submittedName>
</protein>
<proteinExistence type="predicted"/>
<reference evidence="1 2" key="1">
    <citation type="submission" date="2018-07" db="EMBL/GenBank/DDBJ databases">
        <title>Genomic and Epidemiologic Investigation of an Indolent Hospital Outbreak.</title>
        <authorList>
            <person name="Johnson R.C."/>
            <person name="Deming C."/>
            <person name="Conlan S."/>
            <person name="Zellmer C.J."/>
            <person name="Michelin A.V."/>
            <person name="Lee-Lin S."/>
            <person name="Thomas P.J."/>
            <person name="Park M."/>
            <person name="Weingarten R.A."/>
            <person name="Less J."/>
            <person name="Dekker J.P."/>
            <person name="Frank K.M."/>
            <person name="Musser K.A."/>
            <person name="Mcquiston J.R."/>
            <person name="Henderson D.K."/>
            <person name="Lau A.F."/>
            <person name="Palmore T.N."/>
            <person name="Segre J.A."/>
        </authorList>
    </citation>
    <scope>NUCLEOTIDE SEQUENCE [LARGE SCALE GENOMIC DNA]</scope>
    <source>
        <strain evidence="1 2">SK-NIH.Env6_1116</strain>
    </source>
</reference>